<dbReference type="VEuPathDB" id="FungiDB:TREMEDRAFT_62716"/>
<dbReference type="InterPro" id="IPR052926">
    <property type="entry name" value="Metallo-beta-lactamase_dom"/>
</dbReference>
<organism evidence="2 3">
    <name type="scientific">Tremella mesenterica</name>
    <name type="common">Jelly fungus</name>
    <dbReference type="NCBI Taxonomy" id="5217"/>
    <lineage>
        <taxon>Eukaryota</taxon>
        <taxon>Fungi</taxon>
        <taxon>Dikarya</taxon>
        <taxon>Basidiomycota</taxon>
        <taxon>Agaricomycotina</taxon>
        <taxon>Tremellomycetes</taxon>
        <taxon>Tremellales</taxon>
        <taxon>Tremellaceae</taxon>
        <taxon>Tremella</taxon>
    </lineage>
</organism>
<evidence type="ECO:0000259" key="1">
    <source>
        <dbReference type="Pfam" id="PF00753"/>
    </source>
</evidence>
<dbReference type="InterPro" id="IPR036866">
    <property type="entry name" value="RibonucZ/Hydroxyglut_hydro"/>
</dbReference>
<gene>
    <name evidence="2" type="ORF">M231_06847</name>
</gene>
<dbReference type="GO" id="GO:0016740">
    <property type="term" value="F:transferase activity"/>
    <property type="evidence" value="ECO:0007669"/>
    <property type="project" value="TreeGrafter"/>
</dbReference>
<name>A0A4Q1BG48_TREME</name>
<comment type="caution">
    <text evidence="2">The sequence shown here is derived from an EMBL/GenBank/DDBJ whole genome shotgun (WGS) entry which is preliminary data.</text>
</comment>
<dbReference type="STRING" id="5217.A0A4Q1BG48"/>
<feature type="domain" description="Metallo-beta-lactamase" evidence="1">
    <location>
        <begin position="92"/>
        <end position="165"/>
    </location>
</feature>
<reference evidence="2 3" key="1">
    <citation type="submission" date="2016-06" db="EMBL/GenBank/DDBJ databases">
        <title>Evolution of pathogenesis and genome organization in the Tremellales.</title>
        <authorList>
            <person name="Cuomo C."/>
            <person name="Litvintseva A."/>
            <person name="Heitman J."/>
            <person name="Chen Y."/>
            <person name="Sun S."/>
            <person name="Springer D."/>
            <person name="Dromer F."/>
            <person name="Young S."/>
            <person name="Zeng Q."/>
            <person name="Chapman S."/>
            <person name="Gujja S."/>
            <person name="Saif S."/>
            <person name="Birren B."/>
        </authorList>
    </citation>
    <scope>NUCLEOTIDE SEQUENCE [LARGE SCALE GENOMIC DNA]</scope>
    <source>
        <strain evidence="2 3">ATCC 28783</strain>
    </source>
</reference>
<protein>
    <recommendedName>
        <fullName evidence="1">Metallo-beta-lactamase domain-containing protein</fullName>
    </recommendedName>
</protein>
<dbReference type="PANTHER" id="PTHR13754:SF13">
    <property type="entry name" value="METALLO-BETA-LACTAMASE SUPERFAMILY PROTEIN (AFU_ORTHOLOGUE AFUA_3G07630)"/>
    <property type="match status" value="1"/>
</dbReference>
<evidence type="ECO:0000313" key="3">
    <source>
        <dbReference type="Proteomes" id="UP000289152"/>
    </source>
</evidence>
<accession>A0A4Q1BG48</accession>
<dbReference type="AlphaFoldDB" id="A0A4Q1BG48"/>
<dbReference type="PANTHER" id="PTHR13754">
    <property type="entry name" value="METALLO-BETA-LACTAMASE SUPERFAMILY PROTEIN"/>
    <property type="match status" value="1"/>
</dbReference>
<dbReference type="Gene3D" id="3.60.15.10">
    <property type="entry name" value="Ribonuclease Z/Hydroxyacylglutathione hydrolase-like"/>
    <property type="match status" value="1"/>
</dbReference>
<proteinExistence type="predicted"/>
<dbReference type="InterPro" id="IPR001279">
    <property type="entry name" value="Metallo-B-lactamas"/>
</dbReference>
<dbReference type="SUPFAM" id="SSF56281">
    <property type="entry name" value="Metallo-hydrolase/oxidoreductase"/>
    <property type="match status" value="1"/>
</dbReference>
<keyword evidence="3" id="KW-1185">Reference proteome</keyword>
<dbReference type="Proteomes" id="UP000289152">
    <property type="component" value="Unassembled WGS sequence"/>
</dbReference>
<dbReference type="EMBL" id="SDIL01000117">
    <property type="protein sequence ID" value="RXK35883.1"/>
    <property type="molecule type" value="Genomic_DNA"/>
</dbReference>
<dbReference type="Pfam" id="PF00753">
    <property type="entry name" value="Lactamase_B"/>
    <property type="match status" value="1"/>
</dbReference>
<dbReference type="CDD" id="cd07713">
    <property type="entry name" value="DHPS-like_MBL-fold"/>
    <property type="match status" value="1"/>
</dbReference>
<dbReference type="InterPro" id="IPR041712">
    <property type="entry name" value="DHPS-like_MBL-fold"/>
</dbReference>
<dbReference type="InParanoid" id="A0A4Q1BG48"/>
<sequence>MDPFTASSPSFSDPPKLGPGHSLTKVDKLEFLILVDNNIEWFSKLPEGFSHELPQHLPRAPLDPITKVPLIDFEHYCCGAHGLSILLKTTVNGKEHQILLDAGPDGKTIERNIEAMQVDLNKLDCLVLSHWHSDHSGGIPQVLSLRPPHHLPLRVDVHPDRPIRRGIAPPPTYIPIACLNPDPTFDQIKGLNGMVFQANSPHEVLGMNFDKTGVEVSGEVERVTGFEKGIPGAVRWVDEDGDKGWFTDELIMDERYITVDVKGKGLVIFSPCSHAGICNVIIEAIKRHDRPIHMVVGGFHLVPSHSQPVAETIDFLSNRIHPKPAYILPLHCTGMEARAKLLTEMGERCVCAGVGMKVVVMGNDDDERGLDELVVKVDL</sequence>
<dbReference type="OrthoDB" id="1470350at2759"/>
<evidence type="ECO:0000313" key="2">
    <source>
        <dbReference type="EMBL" id="RXK35883.1"/>
    </source>
</evidence>